<dbReference type="EMBL" id="DSGB01000005">
    <property type="protein sequence ID" value="HER96461.1"/>
    <property type="molecule type" value="Genomic_DNA"/>
</dbReference>
<evidence type="ECO:0000256" key="1">
    <source>
        <dbReference type="ARBA" id="ARBA00022598"/>
    </source>
</evidence>
<evidence type="ECO:0000256" key="5">
    <source>
        <dbReference type="HAMAP-Rule" id="MF_01928"/>
    </source>
</evidence>
<keyword evidence="1 5" id="KW-0436">Ligase</keyword>
<accession>A0A7V2B1A3</accession>
<dbReference type="EC" id="6.3.4.18" evidence="5 6"/>
<feature type="binding site" evidence="5">
    <location>
        <position position="189"/>
    </location>
    <ligand>
        <name>ATP</name>
        <dbReference type="ChEBI" id="CHEBI:30616"/>
    </ligand>
</feature>
<feature type="binding site" evidence="5">
    <location>
        <begin position="266"/>
        <end position="267"/>
    </location>
    <ligand>
        <name>ATP</name>
        <dbReference type="ChEBI" id="CHEBI:30616"/>
    </ligand>
</feature>
<feature type="binding site" evidence="5">
    <location>
        <begin position="181"/>
        <end position="184"/>
    </location>
    <ligand>
        <name>ATP</name>
        <dbReference type="ChEBI" id="CHEBI:30616"/>
    </ligand>
</feature>
<comment type="subunit">
    <text evidence="5 6">Homodimer.</text>
</comment>
<comment type="catalytic activity">
    <reaction evidence="5 6">
        <text>5-amino-1-(5-phospho-beta-D-ribosyl)imidazole + hydrogencarbonate + ATP = 5-carboxyamino-1-(5-phospho-D-ribosyl)imidazole + ADP + phosphate + 2 H(+)</text>
        <dbReference type="Rhea" id="RHEA:19317"/>
        <dbReference type="ChEBI" id="CHEBI:15378"/>
        <dbReference type="ChEBI" id="CHEBI:17544"/>
        <dbReference type="ChEBI" id="CHEBI:30616"/>
        <dbReference type="ChEBI" id="CHEBI:43474"/>
        <dbReference type="ChEBI" id="CHEBI:58730"/>
        <dbReference type="ChEBI" id="CHEBI:137981"/>
        <dbReference type="ChEBI" id="CHEBI:456216"/>
        <dbReference type="EC" id="6.3.4.18"/>
    </reaction>
</comment>
<feature type="binding site" evidence="5">
    <location>
        <position position="145"/>
    </location>
    <ligand>
        <name>ATP</name>
        <dbReference type="ChEBI" id="CHEBI:30616"/>
    </ligand>
</feature>
<dbReference type="InterPro" id="IPR054350">
    <property type="entry name" value="PurT/PurK_preATP-grasp"/>
</dbReference>
<dbReference type="GO" id="GO:0005524">
    <property type="term" value="F:ATP binding"/>
    <property type="evidence" value="ECO:0007669"/>
    <property type="project" value="UniProtKB-UniRule"/>
</dbReference>
<dbReference type="GO" id="GO:0046872">
    <property type="term" value="F:metal ion binding"/>
    <property type="evidence" value="ECO:0007669"/>
    <property type="project" value="InterPro"/>
</dbReference>
<evidence type="ECO:0000259" key="7">
    <source>
        <dbReference type="PROSITE" id="PS50975"/>
    </source>
</evidence>
<comment type="caution">
    <text evidence="8">The sequence shown here is derived from an EMBL/GenBank/DDBJ whole genome shotgun (WGS) entry which is preliminary data.</text>
</comment>
<comment type="function">
    <text evidence="6">Catalyzes the ATP-dependent conversion of 5-aminoimidazole ribonucleotide (AIR) and HCO(3)- to N5-carboxyaminoimidazole ribonucleotide (N5-CAIR).</text>
</comment>
<evidence type="ECO:0000256" key="6">
    <source>
        <dbReference type="RuleBase" id="RU361200"/>
    </source>
</evidence>
<keyword evidence="2 5" id="KW-0547">Nucleotide-binding</keyword>
<dbReference type="Pfam" id="PF02222">
    <property type="entry name" value="ATP-grasp"/>
    <property type="match status" value="1"/>
</dbReference>
<dbReference type="PROSITE" id="PS50975">
    <property type="entry name" value="ATP_GRASP"/>
    <property type="match status" value="1"/>
</dbReference>
<dbReference type="InterPro" id="IPR040686">
    <property type="entry name" value="PurK_C"/>
</dbReference>
<protein>
    <recommendedName>
        <fullName evidence="5 6">N5-carboxyaminoimidazole ribonucleotide synthase</fullName>
        <shortName evidence="5 6">N5-CAIR synthase</shortName>
        <ecNumber evidence="5 6">6.3.4.18</ecNumber>
    </recommendedName>
    <alternativeName>
        <fullName evidence="5 6">5-(carboxyamino)imidazole ribonucleotide synthetase</fullName>
    </alternativeName>
</protein>
<comment type="caution">
    <text evidence="5">Lacks conserved residue(s) required for the propagation of feature annotation.</text>
</comment>
<dbReference type="InterPro" id="IPR011054">
    <property type="entry name" value="Rudment_hybrid_motif"/>
</dbReference>
<dbReference type="NCBIfam" id="NF004679">
    <property type="entry name" value="PRK06019.1-5"/>
    <property type="match status" value="1"/>
</dbReference>
<organism evidence="8">
    <name type="scientific">Rhodothermus marinus</name>
    <name type="common">Rhodothermus obamensis</name>
    <dbReference type="NCBI Taxonomy" id="29549"/>
    <lineage>
        <taxon>Bacteria</taxon>
        <taxon>Pseudomonadati</taxon>
        <taxon>Rhodothermota</taxon>
        <taxon>Rhodothermia</taxon>
        <taxon>Rhodothermales</taxon>
        <taxon>Rhodothermaceae</taxon>
        <taxon>Rhodothermus</taxon>
    </lineage>
</organism>
<feature type="binding site" evidence="5">
    <location>
        <position position="105"/>
    </location>
    <ligand>
        <name>ATP</name>
        <dbReference type="ChEBI" id="CHEBI:30616"/>
    </ligand>
</feature>
<dbReference type="PANTHER" id="PTHR11609">
    <property type="entry name" value="PURINE BIOSYNTHESIS PROTEIN 6/7, PUR6/7"/>
    <property type="match status" value="1"/>
</dbReference>
<dbReference type="Pfam" id="PF22660">
    <property type="entry name" value="RS_preATP-grasp-like"/>
    <property type="match status" value="1"/>
</dbReference>
<dbReference type="Gene3D" id="3.30.1490.20">
    <property type="entry name" value="ATP-grasp fold, A domain"/>
    <property type="match status" value="1"/>
</dbReference>
<dbReference type="SUPFAM" id="SSF51246">
    <property type="entry name" value="Rudiment single hybrid motif"/>
    <property type="match status" value="1"/>
</dbReference>
<dbReference type="InterPro" id="IPR013815">
    <property type="entry name" value="ATP_grasp_subdomain_1"/>
</dbReference>
<keyword evidence="3 5" id="KW-0658">Purine biosynthesis</keyword>
<sequence>MPTQCIPVIGILGGGQLGRMTAMAALRMGLQVRFLVPEPTGSAESLGETMVGDWQDPAVLRHFASGCTVVTVESEWAPADLLEPVLPKDTALWPKAETIKWIRDKGTQKRVLAKAGLPLPDFACCTTLEEALAAAERLGYPVVLKRYRGSYDGYGNFTAHTPEALANGWARLAQADGLLVEAWVPFVRELAVLVARSPSGQEVLYPVVYTEQREHRCYLVQAPADVPDAVATEAQRLARAAVEAIGGVGIMAVELFELSDGRLLINELAPRPHNTGHYTIEGCYTSQFENHVRAILDWPLGSPELREPVAVMVNILGQRRSDQLDLSGLPEALRIPGVFIHLYGKTAVRPGRKMGHVTATGRDANEVRHRAETAASLIATRL</sequence>
<dbReference type="GO" id="GO:0005829">
    <property type="term" value="C:cytosol"/>
    <property type="evidence" value="ECO:0007669"/>
    <property type="project" value="TreeGrafter"/>
</dbReference>
<dbReference type="AlphaFoldDB" id="A0A7V2B1A3"/>
<dbReference type="Pfam" id="PF17769">
    <property type="entry name" value="PurK_C"/>
    <property type="match status" value="1"/>
</dbReference>
<dbReference type="InterPro" id="IPR005875">
    <property type="entry name" value="PurK"/>
</dbReference>
<comment type="similarity">
    <text evidence="5 6">Belongs to the PurK/PurT family.</text>
</comment>
<dbReference type="InterPro" id="IPR003135">
    <property type="entry name" value="ATP-grasp_carboxylate-amine"/>
</dbReference>
<dbReference type="PANTHER" id="PTHR11609:SF5">
    <property type="entry name" value="PHOSPHORIBOSYLAMINOIMIDAZOLE CARBOXYLASE"/>
    <property type="match status" value="1"/>
</dbReference>
<dbReference type="SUPFAM" id="SSF56059">
    <property type="entry name" value="Glutathione synthetase ATP-binding domain-like"/>
    <property type="match status" value="1"/>
</dbReference>
<dbReference type="Gene3D" id="3.30.470.20">
    <property type="entry name" value="ATP-grasp fold, B domain"/>
    <property type="match status" value="1"/>
</dbReference>
<name>A0A7V2B1A3_RHOMR</name>
<dbReference type="Gene3D" id="3.40.50.20">
    <property type="match status" value="1"/>
</dbReference>
<evidence type="ECO:0000256" key="3">
    <source>
        <dbReference type="ARBA" id="ARBA00022755"/>
    </source>
</evidence>
<evidence type="ECO:0000256" key="2">
    <source>
        <dbReference type="ARBA" id="ARBA00022741"/>
    </source>
</evidence>
<gene>
    <name evidence="5 6" type="primary">purK</name>
    <name evidence="8" type="ORF">ENO59_08090</name>
</gene>
<evidence type="ECO:0000313" key="8">
    <source>
        <dbReference type="EMBL" id="HER96461.1"/>
    </source>
</evidence>
<dbReference type="GO" id="GO:0034028">
    <property type="term" value="F:5-(carboxyamino)imidazole ribonucleotide synthase activity"/>
    <property type="evidence" value="ECO:0007669"/>
    <property type="project" value="UniProtKB-UniRule"/>
</dbReference>
<dbReference type="NCBIfam" id="TIGR01161">
    <property type="entry name" value="purK"/>
    <property type="match status" value="1"/>
</dbReference>
<dbReference type="GO" id="GO:0006189">
    <property type="term" value="P:'de novo' IMP biosynthetic process"/>
    <property type="evidence" value="ECO:0007669"/>
    <property type="project" value="UniProtKB-UniRule"/>
</dbReference>
<proteinExistence type="inferred from homology"/>
<dbReference type="UniPathway" id="UPA00074">
    <property type="reaction ID" value="UER00942"/>
</dbReference>
<dbReference type="GO" id="GO:0004638">
    <property type="term" value="F:phosphoribosylaminoimidazole carboxylase activity"/>
    <property type="evidence" value="ECO:0007669"/>
    <property type="project" value="InterPro"/>
</dbReference>
<dbReference type="HAMAP" id="MF_01928">
    <property type="entry name" value="PurK"/>
    <property type="match status" value="1"/>
</dbReference>
<comment type="pathway">
    <text evidence="5 6">Purine metabolism; IMP biosynthesis via de novo pathway; 5-amino-1-(5-phospho-D-ribosyl)imidazole-4-carboxylate from 5-amino-1-(5-phospho-D-ribosyl)imidazole (N5-CAIR route): step 1/2.</text>
</comment>
<dbReference type="FunFam" id="3.30.470.20:FF:000029">
    <property type="entry name" value="N5-carboxyaminoimidazole ribonucleotide synthase"/>
    <property type="match status" value="1"/>
</dbReference>
<dbReference type="InterPro" id="IPR011761">
    <property type="entry name" value="ATP-grasp"/>
</dbReference>
<feature type="domain" description="ATP-grasp" evidence="7">
    <location>
        <begin position="109"/>
        <end position="296"/>
    </location>
</feature>
<keyword evidence="4 5" id="KW-0067">ATP-binding</keyword>
<dbReference type="SUPFAM" id="SSF52440">
    <property type="entry name" value="PreATP-grasp domain"/>
    <property type="match status" value="1"/>
</dbReference>
<evidence type="ECO:0000256" key="4">
    <source>
        <dbReference type="ARBA" id="ARBA00022840"/>
    </source>
</evidence>
<comment type="function">
    <text evidence="5">Catalyzes the ATP-dependent conversion of 5-aminoimidazole ribonucleotide (AIR) and HCO(3)(-) to N5-carboxyaminoimidazole ribonucleotide (N5-CAIR).</text>
</comment>
<dbReference type="InterPro" id="IPR016185">
    <property type="entry name" value="PreATP-grasp_dom_sf"/>
</dbReference>
<dbReference type="NCBIfam" id="NF004680">
    <property type="entry name" value="PRK06019.1-6"/>
    <property type="match status" value="1"/>
</dbReference>
<reference evidence="8" key="1">
    <citation type="journal article" date="2020" name="mSystems">
        <title>Genome- and Community-Level Interaction Insights into Carbon Utilization and Element Cycling Functions of Hydrothermarchaeota in Hydrothermal Sediment.</title>
        <authorList>
            <person name="Zhou Z."/>
            <person name="Liu Y."/>
            <person name="Xu W."/>
            <person name="Pan J."/>
            <person name="Luo Z.H."/>
            <person name="Li M."/>
        </authorList>
    </citation>
    <scope>NUCLEOTIDE SEQUENCE [LARGE SCALE GENOMIC DNA]</scope>
    <source>
        <strain evidence="8">SpSt-143</strain>
    </source>
</reference>